<evidence type="ECO:0000256" key="3">
    <source>
        <dbReference type="ARBA" id="ARBA00022552"/>
    </source>
</evidence>
<keyword evidence="10" id="KW-1185">Reference proteome</keyword>
<evidence type="ECO:0000256" key="7">
    <source>
        <dbReference type="PIRNR" id="PIRNR017300"/>
    </source>
</evidence>
<sequence>MATPTEAPLDLGALHHLKLTEPPVWLAPTVELSNAAREASRQLFSFLKSHTPKSPLDQLLVKGFDAEQIWQQIDLLSQPLLSGLKREVKKFEKNPDEIGKIRKVLEGERKDFESEKEVVEEKDGFDDELDDGLDDDDDDDEEEEEEEGEEPEPESDEEGSEEKEEKEIEDEFLKINELEQYLEEDEAREYGLKKDVNNDKKKGRRKVLDDEDEDGRGEEEEEEDEDEEEEDEELGVFGEGDEDDGDMDQLGTARYEEFFGGKKKKVPEKKSKLVLKKKSKLVDGSEEESSSDEEEEEDADDVVMKDQKNENLSTHEKQLRKLQSEIEKMEKANMDQKTWTMQGEVTAAQRPKNSALEVDLDFQHNVRPAPVITEEFTTSLEEMIKKRILEGQFDDAQKIFTLPSKAPRELNELDENKSKKGLAEVYEEEFVQKTNPAAAPLLFSDEQKKEASMLFKKLCLKLDALSHFHFTPKPVIEDMSIQMNVPALAMEEIAPIAVSDAAMLAPEEVFSGKGDVKEETELTQADRKRRRANKKRKFKAKAAERSAKRARDNTSLNHNDDKEE</sequence>
<dbReference type="GO" id="GO:0005732">
    <property type="term" value="C:sno(s)RNA-containing ribonucleoprotein complex"/>
    <property type="evidence" value="ECO:0007669"/>
    <property type="project" value="UniProtKB-UniRule"/>
</dbReference>
<evidence type="ECO:0000256" key="5">
    <source>
        <dbReference type="ARBA" id="ARBA00023274"/>
    </source>
</evidence>
<accession>A0AA39SD96</accession>
<feature type="compositionally biased region" description="Basic and acidic residues" evidence="8">
    <location>
        <begin position="188"/>
        <end position="200"/>
    </location>
</feature>
<comment type="similarity">
    <text evidence="6 7">Belongs to the MPP10 family.</text>
</comment>
<comment type="function">
    <text evidence="7">Involved in nucleolar processing of pre-18S ribosomal RNA.</text>
</comment>
<dbReference type="GO" id="GO:0032040">
    <property type="term" value="C:small-subunit processome"/>
    <property type="evidence" value="ECO:0007669"/>
    <property type="project" value="TreeGrafter"/>
</dbReference>
<keyword evidence="5 7" id="KW-0687">Ribonucleoprotein</keyword>
<feature type="compositionally biased region" description="Basic residues" evidence="8">
    <location>
        <begin position="261"/>
        <end position="279"/>
    </location>
</feature>
<feature type="compositionally biased region" description="Basic and acidic residues" evidence="8">
    <location>
        <begin position="163"/>
        <end position="177"/>
    </location>
</feature>
<feature type="region of interest" description="Disordered" evidence="8">
    <location>
        <begin position="110"/>
        <end position="316"/>
    </location>
</feature>
<comment type="subcellular location">
    <subcellularLocation>
        <location evidence="1 7">Nucleus</location>
        <location evidence="1 7">Nucleolus</location>
    </subcellularLocation>
</comment>
<keyword evidence="3 7" id="KW-0698">rRNA processing</keyword>
<dbReference type="InterPro" id="IPR012173">
    <property type="entry name" value="Mpp10"/>
</dbReference>
<evidence type="ECO:0000256" key="8">
    <source>
        <dbReference type="SAM" id="MobiDB-lite"/>
    </source>
</evidence>
<dbReference type="EMBL" id="JAUESC010000382">
    <property type="protein sequence ID" value="KAK0587900.1"/>
    <property type="molecule type" value="Genomic_DNA"/>
</dbReference>
<evidence type="ECO:0000256" key="6">
    <source>
        <dbReference type="ARBA" id="ARBA00029455"/>
    </source>
</evidence>
<feature type="region of interest" description="Disordered" evidence="8">
    <location>
        <begin position="512"/>
        <end position="564"/>
    </location>
</feature>
<feature type="compositionally biased region" description="Acidic residues" evidence="8">
    <location>
        <begin position="123"/>
        <end position="162"/>
    </location>
</feature>
<evidence type="ECO:0000313" key="9">
    <source>
        <dbReference type="EMBL" id="KAK0587900.1"/>
    </source>
</evidence>
<keyword evidence="2 7" id="KW-0690">Ribosome biogenesis</keyword>
<feature type="compositionally biased region" description="Basic and acidic residues" evidence="8">
    <location>
        <begin position="514"/>
        <end position="526"/>
    </location>
</feature>
<dbReference type="Pfam" id="PF04006">
    <property type="entry name" value="Mpp10"/>
    <property type="match status" value="1"/>
</dbReference>
<keyword evidence="4 7" id="KW-0539">Nucleus</keyword>
<feature type="compositionally biased region" description="Basic and acidic residues" evidence="8">
    <location>
        <begin position="302"/>
        <end position="316"/>
    </location>
</feature>
<dbReference type="AlphaFoldDB" id="A0AA39SD96"/>
<name>A0AA39SD96_ACESA</name>
<feature type="compositionally biased region" description="Basic and acidic residues" evidence="8">
    <location>
        <begin position="541"/>
        <end position="564"/>
    </location>
</feature>
<evidence type="ECO:0000256" key="2">
    <source>
        <dbReference type="ARBA" id="ARBA00022517"/>
    </source>
</evidence>
<evidence type="ECO:0000256" key="1">
    <source>
        <dbReference type="ARBA" id="ARBA00004604"/>
    </source>
</evidence>
<dbReference type="PANTHER" id="PTHR17039:SF0">
    <property type="entry name" value="U3 SMALL NUCLEOLAR RIBONUCLEOPROTEIN PROTEIN MPP10"/>
    <property type="match status" value="1"/>
</dbReference>
<gene>
    <name evidence="9" type="ORF">LWI29_030867</name>
</gene>
<protein>
    <recommendedName>
        <fullName evidence="7">U3 small nucleolar ribonucleoprotein protein MPP10</fullName>
    </recommendedName>
</protein>
<proteinExistence type="inferred from homology"/>
<evidence type="ECO:0000313" key="10">
    <source>
        <dbReference type="Proteomes" id="UP001168877"/>
    </source>
</evidence>
<organism evidence="9 10">
    <name type="scientific">Acer saccharum</name>
    <name type="common">Sugar maple</name>
    <dbReference type="NCBI Taxonomy" id="4024"/>
    <lineage>
        <taxon>Eukaryota</taxon>
        <taxon>Viridiplantae</taxon>
        <taxon>Streptophyta</taxon>
        <taxon>Embryophyta</taxon>
        <taxon>Tracheophyta</taxon>
        <taxon>Spermatophyta</taxon>
        <taxon>Magnoliopsida</taxon>
        <taxon>eudicotyledons</taxon>
        <taxon>Gunneridae</taxon>
        <taxon>Pentapetalae</taxon>
        <taxon>rosids</taxon>
        <taxon>malvids</taxon>
        <taxon>Sapindales</taxon>
        <taxon>Sapindaceae</taxon>
        <taxon>Hippocastanoideae</taxon>
        <taxon>Acereae</taxon>
        <taxon>Acer</taxon>
    </lineage>
</organism>
<feature type="compositionally biased region" description="Basic residues" evidence="8">
    <location>
        <begin position="527"/>
        <end position="540"/>
    </location>
</feature>
<dbReference type="PIRSF" id="PIRSF017300">
    <property type="entry name" value="snoRNP_Mpp10"/>
    <property type="match status" value="1"/>
</dbReference>
<feature type="compositionally biased region" description="Acidic residues" evidence="8">
    <location>
        <begin position="209"/>
        <end position="247"/>
    </location>
</feature>
<reference evidence="9" key="2">
    <citation type="submission" date="2023-06" db="EMBL/GenBank/DDBJ databases">
        <authorList>
            <person name="Swenson N.G."/>
            <person name="Wegrzyn J.L."/>
            <person name="Mcevoy S.L."/>
        </authorList>
    </citation>
    <scope>NUCLEOTIDE SEQUENCE</scope>
    <source>
        <strain evidence="9">NS2018</strain>
        <tissue evidence="9">Leaf</tissue>
    </source>
</reference>
<reference evidence="9" key="1">
    <citation type="journal article" date="2022" name="Plant J.">
        <title>Strategies of tolerance reflected in two North American maple genomes.</title>
        <authorList>
            <person name="McEvoy S.L."/>
            <person name="Sezen U.U."/>
            <person name="Trouern-Trend A."/>
            <person name="McMahon S.M."/>
            <person name="Schaberg P.G."/>
            <person name="Yang J."/>
            <person name="Wegrzyn J.L."/>
            <person name="Swenson N.G."/>
        </authorList>
    </citation>
    <scope>NUCLEOTIDE SEQUENCE</scope>
    <source>
        <strain evidence="9">NS2018</strain>
    </source>
</reference>
<feature type="compositionally biased region" description="Acidic residues" evidence="8">
    <location>
        <begin position="284"/>
        <end position="301"/>
    </location>
</feature>
<dbReference type="GO" id="GO:0034457">
    <property type="term" value="C:Mpp10 complex"/>
    <property type="evidence" value="ECO:0007669"/>
    <property type="project" value="UniProtKB-UniRule"/>
</dbReference>
<dbReference type="GO" id="GO:0006364">
    <property type="term" value="P:rRNA processing"/>
    <property type="evidence" value="ECO:0007669"/>
    <property type="project" value="UniProtKB-KW"/>
</dbReference>
<comment type="caution">
    <text evidence="9">The sequence shown here is derived from an EMBL/GenBank/DDBJ whole genome shotgun (WGS) entry which is preliminary data.</text>
</comment>
<feature type="compositionally biased region" description="Basic and acidic residues" evidence="8">
    <location>
        <begin position="110"/>
        <end position="122"/>
    </location>
</feature>
<dbReference type="PANTHER" id="PTHR17039">
    <property type="entry name" value="U3 SMALL NUCLEOLAR RIBONUCLEOPROTEIN PROTEIN MPP10"/>
    <property type="match status" value="1"/>
</dbReference>
<evidence type="ECO:0000256" key="4">
    <source>
        <dbReference type="ARBA" id="ARBA00023242"/>
    </source>
</evidence>
<dbReference type="Proteomes" id="UP001168877">
    <property type="component" value="Unassembled WGS sequence"/>
</dbReference>